<dbReference type="GO" id="GO:0006298">
    <property type="term" value="P:mismatch repair"/>
    <property type="evidence" value="ECO:0007669"/>
    <property type="project" value="InterPro"/>
</dbReference>
<dbReference type="InterPro" id="IPR027417">
    <property type="entry name" value="P-loop_NTPase"/>
</dbReference>
<organism evidence="6 7">
    <name type="scientific">Anaerosacchariphilus polymeriproducens</name>
    <dbReference type="NCBI Taxonomy" id="1812858"/>
    <lineage>
        <taxon>Bacteria</taxon>
        <taxon>Bacillati</taxon>
        <taxon>Bacillota</taxon>
        <taxon>Clostridia</taxon>
        <taxon>Lachnospirales</taxon>
        <taxon>Lachnospiraceae</taxon>
        <taxon>Anaerosacchariphilus</taxon>
    </lineage>
</organism>
<sequence length="576" mass="66762">MDKIEILGIVVIIIGGYLLITIKLFWDLKKKEKKFLQTSDVEWGKIPSRNYDIKEFQVIKHYFLNSKKDGFFIDDITWNDLDMDRIFEIINLTYSSAGQEYLYDLLRRPVFDKQILEERHFLIEYFSKQKDVRKSIQLNCAKLGRTKKLSITDYLDNLLDFKKKSNFKYYITNLGIILGFAGLFFRPDMGIMFLVGAMVFSGYTHYIETSKIEPYIQSFQYIINLMNASKALTKDSNLQTVELRKYMDRLKEAQSHTKKFERNSFLIMTNNNLTGPGPETIILGYLKILTQADLIKFNSMINEVKKNIEWIYQLLDTIGLLESMIAVASFRKSLKYYSIPELSQEELHINAVQLYHPLIKEPVANDISVRKGMLITGSNASGKSTFLKTVALNQILVQTIMTSMAERYESNFFKIYSSMSLKDNLENKESYFMVEIKSLKRILDAKKEIPILCFVDEVLRGTNTIERIAASAQILKSLAADPKILCFAATHDIELTQLLEEYFENYHFEEKIVENDILFDYQLLKNKATTRNAIQLLKIMGYDDTIVSDAEETAELFLKSGKWKLNANGMEAQECS</sequence>
<evidence type="ECO:0000313" key="7">
    <source>
        <dbReference type="Proteomes" id="UP000255036"/>
    </source>
</evidence>
<evidence type="ECO:0000256" key="3">
    <source>
        <dbReference type="ARBA" id="ARBA00023125"/>
    </source>
</evidence>
<dbReference type="SUPFAM" id="SSF48334">
    <property type="entry name" value="DNA repair protein MutS, domain III"/>
    <property type="match status" value="1"/>
</dbReference>
<dbReference type="AlphaFoldDB" id="A0A371ATS5"/>
<keyword evidence="4" id="KW-0472">Membrane</keyword>
<accession>A0A371ATS5</accession>
<comment type="caution">
    <text evidence="6">The sequence shown here is derived from an EMBL/GenBank/DDBJ whole genome shotgun (WGS) entry which is preliminary data.</text>
</comment>
<keyword evidence="4" id="KW-1133">Transmembrane helix</keyword>
<feature type="transmembrane region" description="Helical" evidence="4">
    <location>
        <begin position="167"/>
        <end position="185"/>
    </location>
</feature>
<dbReference type="InterPro" id="IPR036187">
    <property type="entry name" value="DNA_mismatch_repair_MutS_sf"/>
</dbReference>
<protein>
    <recommendedName>
        <fullName evidence="5">DNA mismatch repair proteins mutS family domain-containing protein</fullName>
    </recommendedName>
</protein>
<dbReference type="SUPFAM" id="SSF52540">
    <property type="entry name" value="P-loop containing nucleoside triphosphate hydrolases"/>
    <property type="match status" value="1"/>
</dbReference>
<dbReference type="EMBL" id="QRCT01000034">
    <property type="protein sequence ID" value="RDU22952.1"/>
    <property type="molecule type" value="Genomic_DNA"/>
</dbReference>
<reference evidence="6 7" key="1">
    <citation type="submission" date="2018-07" db="EMBL/GenBank/DDBJ databases">
        <title>Anaerosacharophilus polymeroproducens gen. nov. sp. nov., an anaerobic bacterium isolated from salt field.</title>
        <authorList>
            <person name="Kim W."/>
            <person name="Yang S.-H."/>
            <person name="Oh J."/>
            <person name="Lee J.-H."/>
            <person name="Kwon K.K."/>
        </authorList>
    </citation>
    <scope>NUCLEOTIDE SEQUENCE [LARGE SCALE GENOMIC DNA]</scope>
    <source>
        <strain evidence="6 7">MCWD5</strain>
    </source>
</reference>
<dbReference type="SMART" id="SM00534">
    <property type="entry name" value="MUTSac"/>
    <property type="match status" value="1"/>
</dbReference>
<dbReference type="PANTHER" id="PTHR11361:SF152">
    <property type="entry name" value="DNA MISMATCH REPAIR PROTEIN"/>
    <property type="match status" value="1"/>
</dbReference>
<dbReference type="InterPro" id="IPR045076">
    <property type="entry name" value="MutS"/>
</dbReference>
<dbReference type="PANTHER" id="PTHR11361">
    <property type="entry name" value="DNA MISMATCH REPAIR PROTEIN MUTS FAMILY MEMBER"/>
    <property type="match status" value="1"/>
</dbReference>
<proteinExistence type="predicted"/>
<dbReference type="Gene3D" id="1.10.1420.10">
    <property type="match status" value="1"/>
</dbReference>
<dbReference type="Gene3D" id="3.40.50.300">
    <property type="entry name" value="P-loop containing nucleotide triphosphate hydrolases"/>
    <property type="match status" value="1"/>
</dbReference>
<keyword evidence="7" id="KW-1185">Reference proteome</keyword>
<evidence type="ECO:0000256" key="1">
    <source>
        <dbReference type="ARBA" id="ARBA00022741"/>
    </source>
</evidence>
<keyword evidence="4" id="KW-0812">Transmembrane</keyword>
<dbReference type="Pfam" id="PF00488">
    <property type="entry name" value="MutS_V"/>
    <property type="match status" value="1"/>
</dbReference>
<feature type="domain" description="DNA mismatch repair proteins mutS family" evidence="5">
    <location>
        <begin position="370"/>
        <end position="555"/>
    </location>
</feature>
<name>A0A371ATS5_9FIRM</name>
<dbReference type="InterPro" id="IPR000432">
    <property type="entry name" value="DNA_mismatch_repair_MutS_C"/>
</dbReference>
<dbReference type="GO" id="GO:0005524">
    <property type="term" value="F:ATP binding"/>
    <property type="evidence" value="ECO:0007669"/>
    <property type="project" value="UniProtKB-KW"/>
</dbReference>
<evidence type="ECO:0000259" key="5">
    <source>
        <dbReference type="SMART" id="SM00534"/>
    </source>
</evidence>
<keyword evidence="2" id="KW-0067">ATP-binding</keyword>
<dbReference type="Proteomes" id="UP000255036">
    <property type="component" value="Unassembled WGS sequence"/>
</dbReference>
<feature type="transmembrane region" description="Helical" evidence="4">
    <location>
        <begin position="6"/>
        <end position="26"/>
    </location>
</feature>
<evidence type="ECO:0000256" key="2">
    <source>
        <dbReference type="ARBA" id="ARBA00022840"/>
    </source>
</evidence>
<dbReference type="GO" id="GO:0140664">
    <property type="term" value="F:ATP-dependent DNA damage sensor activity"/>
    <property type="evidence" value="ECO:0007669"/>
    <property type="project" value="InterPro"/>
</dbReference>
<keyword evidence="3" id="KW-0238">DNA-binding</keyword>
<evidence type="ECO:0000256" key="4">
    <source>
        <dbReference type="SAM" id="Phobius"/>
    </source>
</evidence>
<keyword evidence="1" id="KW-0547">Nucleotide-binding</keyword>
<dbReference type="OrthoDB" id="9802448at2"/>
<dbReference type="GO" id="GO:0005829">
    <property type="term" value="C:cytosol"/>
    <property type="evidence" value="ECO:0007669"/>
    <property type="project" value="TreeGrafter"/>
</dbReference>
<gene>
    <name evidence="6" type="ORF">DWV06_11295</name>
</gene>
<evidence type="ECO:0000313" key="6">
    <source>
        <dbReference type="EMBL" id="RDU22952.1"/>
    </source>
</evidence>
<dbReference type="RefSeq" id="WP_115482295.1">
    <property type="nucleotide sequence ID" value="NZ_QRCT01000034.1"/>
</dbReference>
<dbReference type="GO" id="GO:0030983">
    <property type="term" value="F:mismatched DNA binding"/>
    <property type="evidence" value="ECO:0007669"/>
    <property type="project" value="InterPro"/>
</dbReference>